<sequence>MDDARRALRAGIDMKHNISEDLPPVFQSSTEKKYHLNPSDIEEIRRLRLSDPMMWSRWKLAKRFDCSPVFVAMCNRDGAQNVEWLEKTANYGKSLGGALNKEGGRTPTLLIPPALQYPLVFIIILRKSYGDWHCG</sequence>
<dbReference type="EMBL" id="SOSA01000415">
    <property type="protein sequence ID" value="THC91436.1"/>
    <property type="molecule type" value="Genomic_DNA"/>
</dbReference>
<dbReference type="AlphaFoldDB" id="A0A4S3J8U8"/>
<dbReference type="PANTHER" id="PTHR28266">
    <property type="entry name" value="54S RIBOSOMAL PROTEIN L20, MITOCHONDRIAL"/>
    <property type="match status" value="1"/>
</dbReference>
<dbReference type="GO" id="GO:0003735">
    <property type="term" value="F:structural constituent of ribosome"/>
    <property type="evidence" value="ECO:0007669"/>
    <property type="project" value="TreeGrafter"/>
</dbReference>
<proteinExistence type="predicted"/>
<dbReference type="GO" id="GO:0005762">
    <property type="term" value="C:mitochondrial large ribosomal subunit"/>
    <property type="evidence" value="ECO:0007669"/>
    <property type="project" value="TreeGrafter"/>
</dbReference>
<organism evidence="1 2">
    <name type="scientific">Aspergillus tanneri</name>
    <dbReference type="NCBI Taxonomy" id="1220188"/>
    <lineage>
        <taxon>Eukaryota</taxon>
        <taxon>Fungi</taxon>
        <taxon>Dikarya</taxon>
        <taxon>Ascomycota</taxon>
        <taxon>Pezizomycotina</taxon>
        <taxon>Eurotiomycetes</taxon>
        <taxon>Eurotiomycetidae</taxon>
        <taxon>Eurotiales</taxon>
        <taxon>Aspergillaceae</taxon>
        <taxon>Aspergillus</taxon>
        <taxon>Aspergillus subgen. Circumdati</taxon>
    </lineage>
</organism>
<accession>A0A4S3J8U8</accession>
<evidence type="ECO:0000313" key="2">
    <source>
        <dbReference type="Proteomes" id="UP000308092"/>
    </source>
</evidence>
<reference evidence="1 2" key="1">
    <citation type="submission" date="2019-03" db="EMBL/GenBank/DDBJ databases">
        <title>The genome sequence of a newly discovered highly antifungal drug resistant Aspergillus species, Aspergillus tanneri NIH 1004.</title>
        <authorList>
            <person name="Mounaud S."/>
            <person name="Singh I."/>
            <person name="Joardar V."/>
            <person name="Pakala S."/>
            <person name="Pakala S."/>
            <person name="Venepally P."/>
            <person name="Hoover J."/>
            <person name="Nierman W."/>
            <person name="Chung J."/>
            <person name="Losada L."/>
        </authorList>
    </citation>
    <scope>NUCLEOTIDE SEQUENCE [LARGE SCALE GENOMIC DNA]</scope>
    <source>
        <strain evidence="1 2">NIH1004</strain>
    </source>
</reference>
<comment type="caution">
    <text evidence="1">The sequence shown here is derived from an EMBL/GenBank/DDBJ whole genome shotgun (WGS) entry which is preliminary data.</text>
</comment>
<dbReference type="VEuPathDB" id="FungiDB:EYZ11_009103"/>
<keyword evidence="2" id="KW-1185">Reference proteome</keyword>
<evidence type="ECO:0000313" key="1">
    <source>
        <dbReference type="EMBL" id="THC91436.1"/>
    </source>
</evidence>
<name>A0A4S3J8U8_9EURO</name>
<dbReference type="Pfam" id="PF12824">
    <property type="entry name" value="MRP-L20"/>
    <property type="match status" value="1"/>
</dbReference>
<dbReference type="Proteomes" id="UP000308092">
    <property type="component" value="Unassembled WGS sequence"/>
</dbReference>
<gene>
    <name evidence="1" type="ORF">EYZ11_009103</name>
</gene>
<dbReference type="PANTHER" id="PTHR28266:SF1">
    <property type="entry name" value="LARGE RIBOSOMAL SUBUNIT PROTEIN ML58"/>
    <property type="match status" value="1"/>
</dbReference>
<dbReference type="InterPro" id="IPR024388">
    <property type="entry name" value="Ribosomal_mL58"/>
</dbReference>
<dbReference type="STRING" id="1220188.A0A4S3J8U8"/>
<protein>
    <submittedName>
        <fullName evidence="1">Uncharacterized protein</fullName>
    </submittedName>
</protein>